<dbReference type="VEuPathDB" id="FungiDB:SeMB42_g01728"/>
<dbReference type="GO" id="GO:0000329">
    <property type="term" value="C:fungal-type vacuole membrane"/>
    <property type="evidence" value="ECO:0007669"/>
    <property type="project" value="TreeGrafter"/>
</dbReference>
<dbReference type="PANTHER" id="PTHR45748">
    <property type="entry name" value="1-PHOSPHATIDYLINOSITOL 3-PHOSPHATE 5-KINASE-RELATED"/>
    <property type="match status" value="1"/>
</dbReference>
<dbReference type="OrthoDB" id="158357at2759"/>
<name>A0A507CWW1_9FUNG</name>
<evidence type="ECO:0000313" key="3">
    <source>
        <dbReference type="Proteomes" id="UP000320475"/>
    </source>
</evidence>
<protein>
    <recommendedName>
        <fullName evidence="4">PIPK domain-containing protein</fullName>
    </recommendedName>
</protein>
<reference evidence="2 3" key="1">
    <citation type="journal article" date="2019" name="Sci. Rep.">
        <title>Comparative genomics of chytrid fungi reveal insights into the obligate biotrophic and pathogenic lifestyle of Synchytrium endobioticum.</title>
        <authorList>
            <person name="van de Vossenberg B.T.L.H."/>
            <person name="Warris S."/>
            <person name="Nguyen H.D.T."/>
            <person name="van Gent-Pelzer M.P.E."/>
            <person name="Joly D.L."/>
            <person name="van de Geest H.C."/>
            <person name="Bonants P.J.M."/>
            <person name="Smith D.S."/>
            <person name="Levesque C.A."/>
            <person name="van der Lee T.A.J."/>
        </authorList>
    </citation>
    <scope>NUCLEOTIDE SEQUENCE [LARGE SCALE GENOMIC DNA]</scope>
    <source>
        <strain evidence="2 3">LEV6574</strain>
    </source>
</reference>
<dbReference type="GO" id="GO:0000285">
    <property type="term" value="F:1-phosphatidylinositol-3-phosphate 5-kinase activity"/>
    <property type="evidence" value="ECO:0007669"/>
    <property type="project" value="TreeGrafter"/>
</dbReference>
<dbReference type="GO" id="GO:0010008">
    <property type="term" value="C:endosome membrane"/>
    <property type="evidence" value="ECO:0007669"/>
    <property type="project" value="TreeGrafter"/>
</dbReference>
<feature type="region of interest" description="Disordered" evidence="1">
    <location>
        <begin position="343"/>
        <end position="365"/>
    </location>
</feature>
<dbReference type="AlphaFoldDB" id="A0A507CWW1"/>
<accession>A0A507CWW1</accession>
<organism evidence="2 3">
    <name type="scientific">Synchytrium endobioticum</name>
    <dbReference type="NCBI Taxonomy" id="286115"/>
    <lineage>
        <taxon>Eukaryota</taxon>
        <taxon>Fungi</taxon>
        <taxon>Fungi incertae sedis</taxon>
        <taxon>Chytridiomycota</taxon>
        <taxon>Chytridiomycota incertae sedis</taxon>
        <taxon>Chytridiomycetes</taxon>
        <taxon>Synchytriales</taxon>
        <taxon>Synchytriaceae</taxon>
        <taxon>Synchytrium</taxon>
    </lineage>
</organism>
<evidence type="ECO:0000256" key="1">
    <source>
        <dbReference type="SAM" id="MobiDB-lite"/>
    </source>
</evidence>
<comment type="caution">
    <text evidence="2">The sequence shown here is derived from an EMBL/GenBank/DDBJ whole genome shotgun (WGS) entry which is preliminary data.</text>
</comment>
<evidence type="ECO:0000313" key="2">
    <source>
        <dbReference type="EMBL" id="TPX43722.1"/>
    </source>
</evidence>
<proteinExistence type="predicted"/>
<evidence type="ECO:0008006" key="4">
    <source>
        <dbReference type="Google" id="ProtNLM"/>
    </source>
</evidence>
<dbReference type="PANTHER" id="PTHR45748:SF7">
    <property type="entry name" value="1-PHOSPHATIDYLINOSITOL 3-PHOSPHATE 5-KINASE-RELATED"/>
    <property type="match status" value="1"/>
</dbReference>
<dbReference type="Proteomes" id="UP000320475">
    <property type="component" value="Unassembled WGS sequence"/>
</dbReference>
<dbReference type="Gene3D" id="3.30.800.10">
    <property type="entry name" value="Phosphatidylinositol Phosphate Kinase II Beta"/>
    <property type="match status" value="1"/>
</dbReference>
<gene>
    <name evidence="2" type="ORF">SeLEV6574_g04898</name>
</gene>
<sequence length="876" mass="98390">MLSLFAPTNDKQHNALHVQASTDKAQAPQTFMASKPSPILLGLESASTHHLHRIIRQTLSEVGLHYTVWGHVLARLALEIVDGVPRALHLVGRTAHERPAKDLKEHLPVRHAIYVETIPAGTPFDSRFVRGSRTEKTTNHGTLIAIPHSRHVGGTVKLRGDAKDLSKVARIMEFLAYTAVHMKLESCLLQDHRVVAPSVPSVDRQSQSPSRVNLNDERYSKGPRWYAFARETRCKSKSNCDGTVTAKVRQEDDDRVQIHDPCSFERAIQQIEKTILSISPGVHFPPPHLLVRLRDEEAALAGVAFRPQSFATSDVSSPLELSGVFGGRLRRWRSVRRTISSRGEANPYAEYSTEHPPDLKPVSPRSGVSARNVGLGYVSTNNNSLLAVIQHQSLAYSYSLYQSRSSTIPCRSQELKICQYYEKRQGPTLDLTLGQQINEWSQQFYDACSDMNCSFHVGQHMHTYTHFNARVSVIMTEDDAIMPLDAQDQVYHWTECRSCSWQLVPIPVSTATWMYSFGKYLELLVYHPGLKPPTSCEHVQSDCRAIRQCFRQGRISMRIATEAINLYEMRTPKIQVVPAHLTPLTPQKGDNPLDPVEADDILSRLKSEVSCFYGSVRDVIRTLKSHTGASAVREGRGTPAQIRRQVTLDEMARDFVDDEQCLVDQSKRIVASSTNNVRRRFDVISAATVTRLDDWKTQHAPEVAVPNYVLPEYITTKGTYLFPNSYIVLRIEEPSSVIAFTLNSKEYLREITIGSAAGTFALGAAADGALWDVTQGNCRFKLKAFSHDTAPDAPRTHIKYKFSNGQQSFCCTAYYALQFEELRVRCGFDVGFVRSLMRCNPWKADGGKSRSGFFKTMDDQLVIKKLTNITDRCLKG</sequence>
<dbReference type="GO" id="GO:0046854">
    <property type="term" value="P:phosphatidylinositol phosphate biosynthetic process"/>
    <property type="evidence" value="ECO:0007669"/>
    <property type="project" value="TreeGrafter"/>
</dbReference>
<dbReference type="InterPro" id="IPR027484">
    <property type="entry name" value="PInositol-4-P-5-kinase_N"/>
</dbReference>
<dbReference type="EMBL" id="QEAM01000211">
    <property type="protein sequence ID" value="TPX43722.1"/>
    <property type="molecule type" value="Genomic_DNA"/>
</dbReference>
<dbReference type="SUPFAM" id="SSF56104">
    <property type="entry name" value="SAICAR synthase-like"/>
    <property type="match status" value="1"/>
</dbReference>